<dbReference type="InterPro" id="IPR036291">
    <property type="entry name" value="NAD(P)-bd_dom_sf"/>
</dbReference>
<dbReference type="Gene3D" id="1.10.1200.10">
    <property type="entry name" value="ACP-like"/>
    <property type="match status" value="1"/>
</dbReference>
<dbReference type="Gene3D" id="3.40.50.720">
    <property type="entry name" value="NAD(P)-binding Rossmann-like Domain"/>
    <property type="match status" value="1"/>
</dbReference>
<dbReference type="Gene3D" id="3.30.300.30">
    <property type="match status" value="1"/>
</dbReference>
<dbReference type="EMBL" id="JN186800">
    <property type="protein sequence ID" value="AET79199.1"/>
    <property type="molecule type" value="Genomic_DNA"/>
</dbReference>
<evidence type="ECO:0000256" key="3">
    <source>
        <dbReference type="ARBA" id="ARBA00022553"/>
    </source>
</evidence>
<dbReference type="Pfam" id="PF00501">
    <property type="entry name" value="AMP-binding"/>
    <property type="match status" value="1"/>
</dbReference>
<dbReference type="SUPFAM" id="SSF51735">
    <property type="entry name" value="NAD(P)-binding Rossmann-fold domains"/>
    <property type="match status" value="1"/>
</dbReference>
<dbReference type="PROSITE" id="PS00012">
    <property type="entry name" value="PHOSPHOPANTETHEINE"/>
    <property type="match status" value="1"/>
</dbReference>
<evidence type="ECO:0000256" key="2">
    <source>
        <dbReference type="ARBA" id="ARBA00022450"/>
    </source>
</evidence>
<dbReference type="PROSITE" id="PS50075">
    <property type="entry name" value="CARRIER"/>
    <property type="match status" value="1"/>
</dbReference>
<evidence type="ECO:0000256" key="4">
    <source>
        <dbReference type="ARBA" id="ARBA00022598"/>
    </source>
</evidence>
<dbReference type="InterPro" id="IPR013120">
    <property type="entry name" value="FAR_NAD-bd"/>
</dbReference>
<dbReference type="GO" id="GO:0044550">
    <property type="term" value="P:secondary metabolite biosynthetic process"/>
    <property type="evidence" value="ECO:0007669"/>
    <property type="project" value="TreeGrafter"/>
</dbReference>
<dbReference type="SUPFAM" id="SSF47336">
    <property type="entry name" value="ACP-like"/>
    <property type="match status" value="1"/>
</dbReference>
<dbReference type="NCBIfam" id="TIGR01746">
    <property type="entry name" value="Thioester-redct"/>
    <property type="match status" value="1"/>
</dbReference>
<accession>G8GV83</accession>
<dbReference type="GO" id="GO:0016740">
    <property type="term" value="F:transferase activity"/>
    <property type="evidence" value="ECO:0007669"/>
    <property type="project" value="UniProtKB-KW"/>
</dbReference>
<dbReference type="PANTHER" id="PTHR45527:SF16">
    <property type="entry name" value="NONRIBOSOMAL PEPTIDE SYNTHASE ATNA-RELATED"/>
    <property type="match status" value="1"/>
</dbReference>
<evidence type="ECO:0000256" key="5">
    <source>
        <dbReference type="ARBA" id="ARBA00022679"/>
    </source>
</evidence>
<dbReference type="GO" id="GO:0005737">
    <property type="term" value="C:cytoplasm"/>
    <property type="evidence" value="ECO:0007669"/>
    <property type="project" value="TreeGrafter"/>
</dbReference>
<protein>
    <submittedName>
        <fullName evidence="8">Lysergyl peptide synthetase subunit 3</fullName>
    </submittedName>
</protein>
<feature type="region of interest" description="Disordered" evidence="6">
    <location>
        <begin position="1324"/>
        <end position="1349"/>
    </location>
</feature>
<dbReference type="GO" id="GO:0043041">
    <property type="term" value="P:amino acid activation for nonribosomal peptide biosynthetic process"/>
    <property type="evidence" value="ECO:0007669"/>
    <property type="project" value="TreeGrafter"/>
</dbReference>
<name>G8GV83_CLAPA</name>
<dbReference type="InterPro" id="IPR023213">
    <property type="entry name" value="CAT-like_dom_sf"/>
</dbReference>
<dbReference type="InterPro" id="IPR006162">
    <property type="entry name" value="Ppantetheine_attach_site"/>
</dbReference>
<dbReference type="SUPFAM" id="SSF52777">
    <property type="entry name" value="CoA-dependent acyltransferases"/>
    <property type="match status" value="3"/>
</dbReference>
<evidence type="ECO:0000259" key="7">
    <source>
        <dbReference type="PROSITE" id="PS50075"/>
    </source>
</evidence>
<dbReference type="GO" id="GO:0016874">
    <property type="term" value="F:ligase activity"/>
    <property type="evidence" value="ECO:0007669"/>
    <property type="project" value="UniProtKB-KW"/>
</dbReference>
<dbReference type="Gene3D" id="2.30.38.10">
    <property type="entry name" value="Luciferase, Domain 3"/>
    <property type="match status" value="1"/>
</dbReference>
<proteinExistence type="predicted"/>
<dbReference type="PANTHER" id="PTHR45527">
    <property type="entry name" value="NONRIBOSOMAL PEPTIDE SYNTHETASE"/>
    <property type="match status" value="1"/>
</dbReference>
<comment type="pathway">
    <text evidence="1">Alkaloid biosynthesis; ergot alkaloid biosynthesis.</text>
</comment>
<dbReference type="InterPro" id="IPR045851">
    <property type="entry name" value="AMP-bd_C_sf"/>
</dbReference>
<dbReference type="Pfam" id="PF00550">
    <property type="entry name" value="PP-binding"/>
    <property type="match status" value="1"/>
</dbReference>
<dbReference type="InterPro" id="IPR001242">
    <property type="entry name" value="Condensation_dom"/>
</dbReference>
<evidence type="ECO:0000256" key="1">
    <source>
        <dbReference type="ARBA" id="ARBA00005107"/>
    </source>
</evidence>
<keyword evidence="3" id="KW-0597">Phosphoprotein</keyword>
<dbReference type="GO" id="GO:0031177">
    <property type="term" value="F:phosphopantetheine binding"/>
    <property type="evidence" value="ECO:0007669"/>
    <property type="project" value="TreeGrafter"/>
</dbReference>
<evidence type="ECO:0000313" key="8">
    <source>
        <dbReference type="EMBL" id="AET79199.1"/>
    </source>
</evidence>
<keyword evidence="4" id="KW-0436">Ligase</keyword>
<keyword evidence="2" id="KW-0596">Phosphopantetheine</keyword>
<dbReference type="SUPFAM" id="SSF56801">
    <property type="entry name" value="Acetyl-CoA synthetase-like"/>
    <property type="match status" value="1"/>
</dbReference>
<dbReference type="Gene3D" id="3.30.559.30">
    <property type="entry name" value="Nonribosomal peptide synthetase, condensation domain"/>
    <property type="match status" value="2"/>
</dbReference>
<dbReference type="InterPro" id="IPR000873">
    <property type="entry name" value="AMP-dep_synth/lig_dom"/>
</dbReference>
<sequence>MGSVRVNLDGISTFLHEHVTAGGISPAAVLLAAWGIVLRTYLHADDVSFEYRQPRCGTTQEESDHSDDVRLCSLSLDGSMTTNDVVRRAELVLNDARSVQDGREHETCRGTKTQHSTLNNTCMVFSADIRLPSHEAGRSGDEGFDAAKYLADHDMVVYVASERLCILSYDSHRFADDQAAHVGATLETVVKSLADAPQQQLIREVQTFSQLDSDKLSKWNATPPVASDVCLQYLVQRQCDLRPDSPAVIAWDGSFTYRQLDILSSSLAERLRAAGVGPDVFVTICAARCRWVPVAMLGIAKAGGAFCALDLSHPLDRLREMRDALKSTITVTTCAESKRASQLASTVSASAAAAAAAVVVVVDERAQVESGEAGQQKRPRPSVAKGHPGNALYAVFTSGSSGKPKGVVIEHRSFSSAALASAQPLDMRPDDRVLHFAAYAFDISIMEVLTPLVLGASVVIPSEKSRRQSLGSAVRELGGVTWASLTPTVARMYHPDEFPSLRTLSLIGEPLQAPDIVLWRAKNLINGYNPAECCPLGISGPVRLSEVSSLGQSFASQASWVVDPLDPNRLMPIGAIGELLIEGPVVARGYVHELSRALPEPESPFVPTLPAWLIRFRRRPVPENTRMYRTGDLVRCAHDASIHYVGRKDSQVKIRGQRVEVGEIESQLHSAVSNDKIRVAVVALQLRGSSKIIAFVSSHSKGLGDDDEAVGQMQVEETTRELDMCIGDATAKLQSILPAYMIPSAVLQVSYLPVSRSGKIDRRGLISFALSLPHEMLLRASNGPETAGDAPQSDDERRLRRIFSLVLDMPLDKIGLESDFFRLGGDSLQAMKLLALAAEAGLSGLSYEDVFRHPRLRDMAKASCESDGDSRNGARILPFSLVADVASLVDMATAQCGVREEVIEDIYPCTPTQVSIMELATTGRAAESFSTSVFALEDRVDAARVKEAWRAVHRANPLLRTRIICSPAGALYQVVVKEEEDLFSDDHDGGDGCGSAEADRDSGRRVGFGAPLVYVNSTKLKGRLVVAIHDVLYDTWSFSQLVNQVSHAYDGLSPPPPPRPHFNYYVACIAASLEAAPSFWRAELDDSNPAQFPAPALRKHRPSTRASLGVRVLTNQEGHDGSALWELQLAWAMTTYARTKNTDVVFGFVSSGRNASWQGAEETIGPMSTLTPLRVTIDDTRDVEEVLEELRYRAEEQSAYSHVGLRRISQSGPGAAAACQFQTVLAVERDLCQTQGAWFSHHVPPQHNAASASCLLALKCVVRPHNVDVFAMFNQQDLPGPEAEHILLQFGYIYTQIHGKQSSIIADINTADFHGCNKVRTLSMPASENRGGMNLNDTDDVPSGRGMNQGKAETETAMCAFRDSLHEAVMVARKQEQRPDKSREGGVDLVSEINWYDDAIKRPRPAEESNPLSAPGARRVGPEDVDARTVFLTGASGFIGTHILRQCLEDEKISRVIALVRGDSVEEARRRVEESARRAQWWSDGHCRKKLHVWRGDLSLPQLGLGPAQWNLLGDGRTVDVIIHNGASVHWLKSYEDLKATNIGATAQLLQLAVENPRLKFVYVSSGRYKDPEAEVEEQTAADIAATPIPYSQTKFVAEFLVRRAAARTPRGHSNVAVVSLGLVVGDSAAGVVNADDYLWRLVATCVKAGVYNMDAADEWTPISDVASAARTIVQTALDPAQAVPPTVTPVTGGLAWREIWDMVSEMGYDVEPRPESAWIATVRRDIETQQEEHPLWTLSHRVESRLEKTGPAWADCWRGGDETAASRLRLAFRRSLEFLCQVGYLPRPAREMEKAHCVAVKNASAFVRSW</sequence>
<dbReference type="InterPro" id="IPR010080">
    <property type="entry name" value="Thioester_reductase-like_dom"/>
</dbReference>
<keyword evidence="5" id="KW-0808">Transferase</keyword>
<reference evidence="8" key="1">
    <citation type="submission" date="2011-06" db="EMBL/GenBank/DDBJ databases">
        <authorList>
            <person name="Florea S."/>
            <person name="Johnson R.D."/>
            <person name="Panaccione D.G."/>
            <person name="Voisey C.R."/>
            <person name="Schardl C.L."/>
        </authorList>
    </citation>
    <scope>NUCLEOTIDE SEQUENCE</scope>
    <source>
        <strain evidence="8">RRC-1481</strain>
    </source>
</reference>
<organism evidence="8">
    <name type="scientific">Claviceps paspali</name>
    <name type="common">Rye ergot fungus</name>
    <dbReference type="NCBI Taxonomy" id="40601"/>
    <lineage>
        <taxon>Eukaryota</taxon>
        <taxon>Fungi</taxon>
        <taxon>Dikarya</taxon>
        <taxon>Ascomycota</taxon>
        <taxon>Pezizomycotina</taxon>
        <taxon>Sordariomycetes</taxon>
        <taxon>Hypocreomycetidae</taxon>
        <taxon>Hypocreales</taxon>
        <taxon>Clavicipitaceae</taxon>
        <taxon>Claviceps</taxon>
    </lineage>
</organism>
<dbReference type="CDD" id="cd05918">
    <property type="entry name" value="A_NRPS_SidN3_like"/>
    <property type="match status" value="1"/>
</dbReference>
<dbReference type="InterPro" id="IPR009081">
    <property type="entry name" value="PP-bd_ACP"/>
</dbReference>
<gene>
    <name evidence="8" type="primary">lpsC</name>
</gene>
<dbReference type="Gene3D" id="3.30.559.10">
    <property type="entry name" value="Chloramphenicol acetyltransferase-like domain"/>
    <property type="match status" value="1"/>
</dbReference>
<dbReference type="InterPro" id="IPR036736">
    <property type="entry name" value="ACP-like_sf"/>
</dbReference>
<evidence type="ECO:0000256" key="6">
    <source>
        <dbReference type="SAM" id="MobiDB-lite"/>
    </source>
</evidence>
<feature type="domain" description="Carrier" evidence="7">
    <location>
        <begin position="790"/>
        <end position="867"/>
    </location>
</feature>
<dbReference type="Gene3D" id="3.40.50.980">
    <property type="match status" value="2"/>
</dbReference>
<dbReference type="Pfam" id="PF07993">
    <property type="entry name" value="NAD_binding_4"/>
    <property type="match status" value="1"/>
</dbReference>
<dbReference type="Pfam" id="PF00668">
    <property type="entry name" value="Condensation"/>
    <property type="match status" value="1"/>
</dbReference>